<gene>
    <name evidence="9" type="ORF">FYJ57_01125</name>
</gene>
<evidence type="ECO:0000256" key="4">
    <source>
        <dbReference type="ARBA" id="ARBA00022475"/>
    </source>
</evidence>
<dbReference type="EMBL" id="VUMS01000002">
    <property type="protein sequence ID" value="MST65362.1"/>
    <property type="molecule type" value="Genomic_DNA"/>
</dbReference>
<comment type="similarity">
    <text evidence="2">Belongs to the autoinducer-2 exporter (AI-2E) (TC 2.A.86) family.</text>
</comment>
<dbReference type="Pfam" id="PF01594">
    <property type="entry name" value="AI-2E_transport"/>
    <property type="match status" value="1"/>
</dbReference>
<dbReference type="Proteomes" id="UP000440513">
    <property type="component" value="Unassembled WGS sequence"/>
</dbReference>
<evidence type="ECO:0000256" key="5">
    <source>
        <dbReference type="ARBA" id="ARBA00022692"/>
    </source>
</evidence>
<feature type="transmembrane region" description="Helical" evidence="8">
    <location>
        <begin position="12"/>
        <end position="31"/>
    </location>
</feature>
<name>A0A7X2TKK7_9FIRM</name>
<dbReference type="PANTHER" id="PTHR21716:SF53">
    <property type="entry name" value="PERMEASE PERM-RELATED"/>
    <property type="match status" value="1"/>
</dbReference>
<keyword evidence="4" id="KW-1003">Cell membrane</keyword>
<evidence type="ECO:0000256" key="6">
    <source>
        <dbReference type="ARBA" id="ARBA00022989"/>
    </source>
</evidence>
<dbReference type="PANTHER" id="PTHR21716">
    <property type="entry name" value="TRANSMEMBRANE PROTEIN"/>
    <property type="match status" value="1"/>
</dbReference>
<keyword evidence="6 8" id="KW-1133">Transmembrane helix</keyword>
<dbReference type="InterPro" id="IPR002549">
    <property type="entry name" value="AI-2E-like"/>
</dbReference>
<evidence type="ECO:0000313" key="9">
    <source>
        <dbReference type="EMBL" id="MST65362.1"/>
    </source>
</evidence>
<dbReference type="AlphaFoldDB" id="A0A7X2TKK7"/>
<dbReference type="GO" id="GO:0055085">
    <property type="term" value="P:transmembrane transport"/>
    <property type="evidence" value="ECO:0007669"/>
    <property type="project" value="TreeGrafter"/>
</dbReference>
<feature type="transmembrane region" description="Helical" evidence="8">
    <location>
        <begin position="43"/>
        <end position="64"/>
    </location>
</feature>
<protein>
    <submittedName>
        <fullName evidence="9">AI-2E family transporter</fullName>
    </submittedName>
</protein>
<keyword evidence="5 8" id="KW-0812">Transmembrane</keyword>
<keyword evidence="7 8" id="KW-0472">Membrane</keyword>
<evidence type="ECO:0000256" key="3">
    <source>
        <dbReference type="ARBA" id="ARBA00022448"/>
    </source>
</evidence>
<comment type="subcellular location">
    <subcellularLocation>
        <location evidence="1">Cell membrane</location>
        <topology evidence="1">Multi-pass membrane protein</topology>
    </subcellularLocation>
</comment>
<sequence>MKNFLGKKYVQIGITAFCVIAASMLFYFGIFHTASIARGLNTIYTILTPIVYAAAISYVLWPVIRFMERSVVYRICEKKNWNPTHKVRHAIRMICVIITLLLFLLGIYGLLSVLIPELINSITNIIDNLPRYINNIEKWLTNLLKNYPDLEENSSMIFSAVTSKAETWLTDDLLPKINLLVASFSTGFLGVLVFLKNFLIGAMISIYLLYGKESYVAQGKRLLYCLFSTRTTNNIIRDLQYVDKTFGGFIIGKVLDSFIIGILCYIGTTILNLPYALLVSVIVGVTNVIPFFGPYIGAVPSALLILLVNPIQCVYFVIFILLLQQFDGNFLGPKILGGSTGLSSFMVIVAILVGGGFFGIFGMFVGVPACAVICTVIRNGIQNRLTKKCMPIDLESYQNIDHLDAETLKPVAPSAEKPGSDSVFKSYRKIRTKANANNEVNTEDHKTTE</sequence>
<comment type="caution">
    <text evidence="9">The sequence shown here is derived from an EMBL/GenBank/DDBJ whole genome shotgun (WGS) entry which is preliminary data.</text>
</comment>
<proteinExistence type="inferred from homology"/>
<feature type="transmembrane region" description="Helical" evidence="8">
    <location>
        <begin position="177"/>
        <end position="210"/>
    </location>
</feature>
<dbReference type="GO" id="GO:0005886">
    <property type="term" value="C:plasma membrane"/>
    <property type="evidence" value="ECO:0007669"/>
    <property type="project" value="UniProtKB-SubCell"/>
</dbReference>
<evidence type="ECO:0000256" key="2">
    <source>
        <dbReference type="ARBA" id="ARBA00009773"/>
    </source>
</evidence>
<evidence type="ECO:0000313" key="10">
    <source>
        <dbReference type="Proteomes" id="UP000440513"/>
    </source>
</evidence>
<evidence type="ECO:0000256" key="7">
    <source>
        <dbReference type="ARBA" id="ARBA00023136"/>
    </source>
</evidence>
<reference evidence="9 10" key="1">
    <citation type="submission" date="2019-08" db="EMBL/GenBank/DDBJ databases">
        <title>In-depth cultivation of the pig gut microbiome towards novel bacterial diversity and tailored functional studies.</title>
        <authorList>
            <person name="Wylensek D."/>
            <person name="Hitch T.C.A."/>
            <person name="Clavel T."/>
        </authorList>
    </citation>
    <scope>NUCLEOTIDE SEQUENCE [LARGE SCALE GENOMIC DNA]</scope>
    <source>
        <strain evidence="9 10">BSM-380-WT-5A</strain>
    </source>
</reference>
<feature type="transmembrane region" description="Helical" evidence="8">
    <location>
        <begin position="90"/>
        <end position="111"/>
    </location>
</feature>
<organism evidence="9 10">
    <name type="scientific">Oliverpabstia intestinalis</name>
    <dbReference type="NCBI Taxonomy" id="2606633"/>
    <lineage>
        <taxon>Bacteria</taxon>
        <taxon>Bacillati</taxon>
        <taxon>Bacillota</taxon>
        <taxon>Clostridia</taxon>
        <taxon>Lachnospirales</taxon>
        <taxon>Lachnospiraceae</taxon>
        <taxon>Oliverpabstia</taxon>
    </lineage>
</organism>
<accession>A0A7X2TKK7</accession>
<keyword evidence="10" id="KW-1185">Reference proteome</keyword>
<feature type="transmembrane region" description="Helical" evidence="8">
    <location>
        <begin position="273"/>
        <end position="296"/>
    </location>
</feature>
<feature type="transmembrane region" description="Helical" evidence="8">
    <location>
        <begin position="246"/>
        <end position="266"/>
    </location>
</feature>
<evidence type="ECO:0000256" key="1">
    <source>
        <dbReference type="ARBA" id="ARBA00004651"/>
    </source>
</evidence>
<keyword evidence="3" id="KW-0813">Transport</keyword>
<feature type="transmembrane region" description="Helical" evidence="8">
    <location>
        <begin position="302"/>
        <end position="323"/>
    </location>
</feature>
<evidence type="ECO:0000256" key="8">
    <source>
        <dbReference type="SAM" id="Phobius"/>
    </source>
</evidence>
<feature type="transmembrane region" description="Helical" evidence="8">
    <location>
        <begin position="360"/>
        <end position="381"/>
    </location>
</feature>
<dbReference type="RefSeq" id="WP_154431215.1">
    <property type="nucleotide sequence ID" value="NZ_JBQHRL010000001.1"/>
</dbReference>